<proteinExistence type="predicted"/>
<protein>
    <submittedName>
        <fullName evidence="2">HD domain-containing protein</fullName>
    </submittedName>
</protein>
<dbReference type="Pfam" id="PF01966">
    <property type="entry name" value="HD"/>
    <property type="match status" value="1"/>
</dbReference>
<dbReference type="InterPro" id="IPR050135">
    <property type="entry name" value="dGTPase-like"/>
</dbReference>
<dbReference type="Proteomes" id="UP001597213">
    <property type="component" value="Unassembled WGS sequence"/>
</dbReference>
<sequence length="484" mass="54635">MFEEHPTIRTTRQVSRLTIQRVRDPVHNLIEFDTQVELERVVWQLLQSRPFQRLRRIKQLGFSELVYPGATHTRLAHSIGVFHTARQLMTTVRKKSTENNETREKIALSAAMVHDVGHGPFSHAFETVGKRLGLKLADHEVMSDELIRNGEIAEILNNGFMAGFAANVANMIKKEGKITLHNSVVSSQFDADRLDYMQRDRLMTGSKHSAIALVWLLANLDIGNVTTGIDDTEVGTFPTFVIGPKAIQAAEAYVMGLFQLYPTIYFHKTTRGAELLFTEILVRLVRLVQDGAVERTGLPANHPIVRFAREPEAVESVLALDDTVVWGALHLVRLSEDKLLASFADRLLNRKLFKCYDIRSEIAHRVDPHNLSESQDLARIEKCCASIAQKLQQLESEEEGAVPRVFVDATERKPYKAGGSSHGHNEQIYVRTDGGMLIDIRQRSEVVRALSVYKLTRAYYDPDDGDARKIITDIIEGEITNVRH</sequence>
<comment type="caution">
    <text evidence="2">The sequence shown here is derived from an EMBL/GenBank/DDBJ whole genome shotgun (WGS) entry which is preliminary data.</text>
</comment>
<accession>A0ABW4R8A4</accession>
<dbReference type="SUPFAM" id="SSF109604">
    <property type="entry name" value="HD-domain/PDEase-like"/>
    <property type="match status" value="1"/>
</dbReference>
<dbReference type="Gene3D" id="1.10.3210.10">
    <property type="entry name" value="Hypothetical protein af1432"/>
    <property type="match status" value="1"/>
</dbReference>
<evidence type="ECO:0000313" key="2">
    <source>
        <dbReference type="EMBL" id="MFD1882317.1"/>
    </source>
</evidence>
<dbReference type="PROSITE" id="PS51831">
    <property type="entry name" value="HD"/>
    <property type="match status" value="1"/>
</dbReference>
<gene>
    <name evidence="2" type="ORF">ACFSCT_11390</name>
</gene>
<dbReference type="CDD" id="cd00077">
    <property type="entry name" value="HDc"/>
    <property type="match status" value="1"/>
</dbReference>
<organism evidence="2 3">
    <name type="scientific">Paracoccus pacificus</name>
    <dbReference type="NCBI Taxonomy" id="1463598"/>
    <lineage>
        <taxon>Bacteria</taxon>
        <taxon>Pseudomonadati</taxon>
        <taxon>Pseudomonadota</taxon>
        <taxon>Alphaproteobacteria</taxon>
        <taxon>Rhodobacterales</taxon>
        <taxon>Paracoccaceae</taxon>
        <taxon>Paracoccus</taxon>
    </lineage>
</organism>
<keyword evidence="3" id="KW-1185">Reference proteome</keyword>
<name>A0ABW4R8A4_9RHOB</name>
<dbReference type="InterPro" id="IPR006674">
    <property type="entry name" value="HD_domain"/>
</dbReference>
<dbReference type="EMBL" id="JBHUEN010000031">
    <property type="protein sequence ID" value="MFD1882317.1"/>
    <property type="molecule type" value="Genomic_DNA"/>
</dbReference>
<dbReference type="PANTHER" id="PTHR11373">
    <property type="entry name" value="DEOXYNUCLEOSIDE TRIPHOSPHATE TRIPHOSPHOHYDROLASE"/>
    <property type="match status" value="1"/>
</dbReference>
<feature type="domain" description="HD" evidence="1">
    <location>
        <begin position="74"/>
        <end position="197"/>
    </location>
</feature>
<dbReference type="InterPro" id="IPR003607">
    <property type="entry name" value="HD/PDEase_dom"/>
</dbReference>
<dbReference type="SMART" id="SM00471">
    <property type="entry name" value="HDc"/>
    <property type="match status" value="1"/>
</dbReference>
<reference evidence="3" key="1">
    <citation type="journal article" date="2019" name="Int. J. Syst. Evol. Microbiol.">
        <title>The Global Catalogue of Microorganisms (GCM) 10K type strain sequencing project: providing services to taxonomists for standard genome sequencing and annotation.</title>
        <authorList>
            <consortium name="The Broad Institute Genomics Platform"/>
            <consortium name="The Broad Institute Genome Sequencing Center for Infectious Disease"/>
            <person name="Wu L."/>
            <person name="Ma J."/>
        </authorList>
    </citation>
    <scope>NUCLEOTIDE SEQUENCE [LARGE SCALE GENOMIC DNA]</scope>
    <source>
        <strain evidence="3">CCUG 56029</strain>
    </source>
</reference>
<evidence type="ECO:0000259" key="1">
    <source>
        <dbReference type="PROSITE" id="PS51831"/>
    </source>
</evidence>
<dbReference type="RefSeq" id="WP_379142844.1">
    <property type="nucleotide sequence ID" value="NZ_JBHUEN010000031.1"/>
</dbReference>
<dbReference type="PANTHER" id="PTHR11373:SF4">
    <property type="entry name" value="DEOXYNUCLEOSIDE TRIPHOSPHATE TRIPHOSPHOHYDROLASE SAMHD1"/>
    <property type="match status" value="1"/>
</dbReference>
<evidence type="ECO:0000313" key="3">
    <source>
        <dbReference type="Proteomes" id="UP001597213"/>
    </source>
</evidence>